<keyword evidence="7" id="KW-1185">Reference proteome</keyword>
<reference evidence="6 7" key="1">
    <citation type="submission" date="2017-09" db="EMBL/GenBank/DDBJ databases">
        <title>Sphingomonas ginsenosidimutans KACC 14949, whole genome shotgun sequence.</title>
        <authorList>
            <person name="Feng G."/>
            <person name="Zhu H."/>
        </authorList>
    </citation>
    <scope>NUCLEOTIDE SEQUENCE [LARGE SCALE GENOMIC DNA]</scope>
    <source>
        <strain evidence="6 7">KACC 14949</strain>
    </source>
</reference>
<feature type="transmembrane region" description="Helical" evidence="4">
    <location>
        <begin position="378"/>
        <end position="399"/>
    </location>
</feature>
<feature type="transmembrane region" description="Helical" evidence="4">
    <location>
        <begin position="178"/>
        <end position="199"/>
    </location>
</feature>
<evidence type="ECO:0000313" key="7">
    <source>
        <dbReference type="Proteomes" id="UP000218784"/>
    </source>
</evidence>
<evidence type="ECO:0000313" key="6">
    <source>
        <dbReference type="EMBL" id="PCG07604.1"/>
    </source>
</evidence>
<evidence type="ECO:0000256" key="2">
    <source>
        <dbReference type="ARBA" id="ARBA00022989"/>
    </source>
</evidence>
<dbReference type="Gene3D" id="1.20.1250.20">
    <property type="entry name" value="MFS general substrate transporter like domains"/>
    <property type="match status" value="2"/>
</dbReference>
<evidence type="ECO:0000256" key="3">
    <source>
        <dbReference type="ARBA" id="ARBA00023136"/>
    </source>
</evidence>
<proteinExistence type="predicted"/>
<dbReference type="InterPro" id="IPR011701">
    <property type="entry name" value="MFS"/>
</dbReference>
<evidence type="ECO:0000256" key="1">
    <source>
        <dbReference type="ARBA" id="ARBA00022692"/>
    </source>
</evidence>
<dbReference type="Pfam" id="PF07690">
    <property type="entry name" value="MFS_1"/>
    <property type="match status" value="1"/>
</dbReference>
<dbReference type="InterPro" id="IPR036259">
    <property type="entry name" value="MFS_trans_sf"/>
</dbReference>
<name>A0A2A4HT91_9SPHN</name>
<feature type="transmembrane region" description="Helical" evidence="4">
    <location>
        <begin position="149"/>
        <end position="172"/>
    </location>
</feature>
<feature type="transmembrane region" description="Helical" evidence="4">
    <location>
        <begin position="114"/>
        <end position="137"/>
    </location>
</feature>
<dbReference type="PROSITE" id="PS50850">
    <property type="entry name" value="MFS"/>
    <property type="match status" value="1"/>
</dbReference>
<keyword evidence="1 4" id="KW-0812">Transmembrane</keyword>
<dbReference type="InterPro" id="IPR020846">
    <property type="entry name" value="MFS_dom"/>
</dbReference>
<keyword evidence="2 4" id="KW-1133">Transmembrane helix</keyword>
<dbReference type="PANTHER" id="PTHR23528:SF1">
    <property type="entry name" value="MAJOR FACILITATOR SUPERFAMILY (MFS) PROFILE DOMAIN-CONTAINING PROTEIN"/>
    <property type="match status" value="1"/>
</dbReference>
<dbReference type="Proteomes" id="UP000218784">
    <property type="component" value="Unassembled WGS sequence"/>
</dbReference>
<feature type="transmembrane region" description="Helical" evidence="4">
    <location>
        <begin position="219"/>
        <end position="240"/>
    </location>
</feature>
<dbReference type="GO" id="GO:0022857">
    <property type="term" value="F:transmembrane transporter activity"/>
    <property type="evidence" value="ECO:0007669"/>
    <property type="project" value="InterPro"/>
</dbReference>
<dbReference type="EMBL" id="NWVD01000015">
    <property type="protein sequence ID" value="PCG07604.1"/>
    <property type="molecule type" value="Genomic_DNA"/>
</dbReference>
<organism evidence="6 7">
    <name type="scientific">Sphingomonas ginsenosidimutans</name>
    <dbReference type="NCBI Taxonomy" id="862134"/>
    <lineage>
        <taxon>Bacteria</taxon>
        <taxon>Pseudomonadati</taxon>
        <taxon>Pseudomonadota</taxon>
        <taxon>Alphaproteobacteria</taxon>
        <taxon>Sphingomonadales</taxon>
        <taxon>Sphingomonadaceae</taxon>
        <taxon>Sphingomonas</taxon>
    </lineage>
</organism>
<feature type="transmembrane region" description="Helical" evidence="4">
    <location>
        <begin position="291"/>
        <end position="313"/>
    </location>
</feature>
<evidence type="ECO:0000259" key="5">
    <source>
        <dbReference type="PROSITE" id="PS50850"/>
    </source>
</evidence>
<feature type="transmembrane region" description="Helical" evidence="4">
    <location>
        <begin position="12"/>
        <end position="30"/>
    </location>
</feature>
<keyword evidence="3 4" id="KW-0472">Membrane</keyword>
<comment type="caution">
    <text evidence="6">The sequence shown here is derived from an EMBL/GenBank/DDBJ whole genome shotgun (WGS) entry which is preliminary data.</text>
</comment>
<feature type="transmembrane region" description="Helical" evidence="4">
    <location>
        <begin position="260"/>
        <end position="279"/>
    </location>
</feature>
<feature type="transmembrane region" description="Helical" evidence="4">
    <location>
        <begin position="353"/>
        <end position="372"/>
    </location>
</feature>
<feature type="transmembrane region" description="Helical" evidence="4">
    <location>
        <begin position="90"/>
        <end position="108"/>
    </location>
</feature>
<feature type="transmembrane region" description="Helical" evidence="4">
    <location>
        <begin position="50"/>
        <end position="70"/>
    </location>
</feature>
<evidence type="ECO:0000256" key="4">
    <source>
        <dbReference type="SAM" id="Phobius"/>
    </source>
</evidence>
<protein>
    <submittedName>
        <fullName evidence="6">MFS transporter</fullName>
    </submittedName>
</protein>
<dbReference type="RefSeq" id="WP_096614103.1">
    <property type="nucleotide sequence ID" value="NZ_NWVD01000015.1"/>
</dbReference>
<accession>A0A2A4HT91</accession>
<feature type="domain" description="Major facilitator superfamily (MFS) profile" evidence="5">
    <location>
        <begin position="218"/>
        <end position="403"/>
    </location>
</feature>
<dbReference type="PANTHER" id="PTHR23528">
    <property type="match status" value="1"/>
</dbReference>
<dbReference type="SUPFAM" id="SSF103473">
    <property type="entry name" value="MFS general substrate transporter"/>
    <property type="match status" value="1"/>
</dbReference>
<gene>
    <name evidence="6" type="ORF">COA17_17480</name>
</gene>
<feature type="transmembrane region" description="Helical" evidence="4">
    <location>
        <begin position="319"/>
        <end position="341"/>
    </location>
</feature>
<dbReference type="AlphaFoldDB" id="A0A2A4HT91"/>
<sequence length="403" mass="41391">MSVSAPLSSRRPAWLAIMALANAGGVLAYLPLLTLLLPIRIQAMNPAERIGLFAATAVIGAIAASIANIVFGGLSDRSHARGGRWGRRGWMTVGLVAIAASYAVLAQATAPATLIGAIVLFQIAVNALLAPLSAVIAEEVPDAQKGLAGGLIALGAPLASGASALLLGMATLSSDARLAVIPVAVALCVAPLLLTRARAGVVAVPAMTQGTAAPPRRDLIVAGLSRLLVQVAAVVTQAYLLYYFESIMPAAEHRGLPVRIGHLMAWTFLAPLPAALVLGRLSDLTRRRTPILLFAAGVAAAGLLGMAAAEGWTQGALAYAVYAAGSSVFVALQATFAMQLLPDPRRRGRDLGLLNLTNTLPSLLGPPLAWLFATPDDFAAVMIGLAILTAVGGTLMLGVRAWR</sequence>